<evidence type="ECO:0000313" key="3">
    <source>
        <dbReference type="EMBL" id="WOE76346.1"/>
    </source>
</evidence>
<dbReference type="Proteomes" id="UP001302429">
    <property type="component" value="Chromosome"/>
</dbReference>
<dbReference type="InterPro" id="IPR024498">
    <property type="entry name" value="DUF2786"/>
</dbReference>
<dbReference type="InterPro" id="IPR055592">
    <property type="entry name" value="DUF7168"/>
</dbReference>
<dbReference type="Pfam" id="PF10979">
    <property type="entry name" value="DUF2786"/>
    <property type="match status" value="1"/>
</dbReference>
<keyword evidence="4" id="KW-1185">Reference proteome</keyword>
<dbReference type="KEGG" id="acoa:RB602_06435"/>
<dbReference type="EMBL" id="CP136594">
    <property type="protein sequence ID" value="WOE76346.1"/>
    <property type="molecule type" value="Genomic_DNA"/>
</dbReference>
<gene>
    <name evidence="3" type="ORF">RB602_06435</name>
</gene>
<evidence type="ECO:0000313" key="4">
    <source>
        <dbReference type="Proteomes" id="UP001302429"/>
    </source>
</evidence>
<sequence>MTDKSKIAARIRALRQKTVENGCTEEEAATAAVMVADLLAKYNLSVEECDLRENEFSRSEQVFDDPVGERLWKVADGIAYMIGVKYWSSRPGEKPSVSFFGFDHEVEIAGYMLDICRAAMLHYSDQLAHELRLMRPSLRRRKTHAFLDGMADRLRRRIRDLKPKQPTGKGLVVLRDSLIEAAMEDEGLNIKQGSARSSRDYEPDYGRGVAAADNVALNQGVGGPDADTLRLR</sequence>
<dbReference type="AlphaFoldDB" id="A0AA97F8Z6"/>
<protein>
    <submittedName>
        <fullName evidence="3">DUF2786 domain-containing protein</fullName>
    </submittedName>
</protein>
<evidence type="ECO:0000259" key="1">
    <source>
        <dbReference type="Pfam" id="PF10979"/>
    </source>
</evidence>
<dbReference type="RefSeq" id="WP_317083997.1">
    <property type="nucleotide sequence ID" value="NZ_CP136594.1"/>
</dbReference>
<name>A0AA97F8Z6_9SPHN</name>
<organism evidence="3 4">
    <name type="scientific">Alterisphingorhabdus coralli</name>
    <dbReference type="NCBI Taxonomy" id="3071408"/>
    <lineage>
        <taxon>Bacteria</taxon>
        <taxon>Pseudomonadati</taxon>
        <taxon>Pseudomonadota</taxon>
        <taxon>Alphaproteobacteria</taxon>
        <taxon>Sphingomonadales</taxon>
        <taxon>Sphingomonadaceae</taxon>
        <taxon>Alterisphingorhabdus (ex Yan et al. 2024)</taxon>
    </lineage>
</organism>
<dbReference type="Pfam" id="PF23771">
    <property type="entry name" value="DUF7168"/>
    <property type="match status" value="1"/>
</dbReference>
<proteinExistence type="predicted"/>
<reference evidence="3 4" key="1">
    <citation type="submission" date="2023-10" db="EMBL/GenBank/DDBJ databases">
        <title>Complete genome sequence of a Sphingomonadaceae bacterium.</title>
        <authorList>
            <person name="Yan C."/>
        </authorList>
    </citation>
    <scope>NUCLEOTIDE SEQUENCE [LARGE SCALE GENOMIC DNA]</scope>
    <source>
        <strain evidence="3 4">SCSIO 66989</strain>
    </source>
</reference>
<accession>A0AA97F8Z6</accession>
<feature type="domain" description="DUF2786" evidence="1">
    <location>
        <begin position="6"/>
        <end position="45"/>
    </location>
</feature>
<evidence type="ECO:0000259" key="2">
    <source>
        <dbReference type="Pfam" id="PF23771"/>
    </source>
</evidence>
<feature type="domain" description="DUF7168" evidence="2">
    <location>
        <begin position="73"/>
        <end position="184"/>
    </location>
</feature>